<keyword evidence="4" id="KW-0547">Nucleotide-binding</keyword>
<dbReference type="Pfam" id="PF08543">
    <property type="entry name" value="Phos_pyr_kin"/>
    <property type="match status" value="1"/>
</dbReference>
<gene>
    <name evidence="8" type="ORF">EANT1437_LOCUS29</name>
</gene>
<protein>
    <recommendedName>
        <fullName evidence="2">pyridoxal kinase</fullName>
        <ecNumber evidence="2">2.7.1.35</ecNumber>
    </recommendedName>
</protein>
<dbReference type="SUPFAM" id="SSF53613">
    <property type="entry name" value="Ribokinase-like"/>
    <property type="match status" value="1"/>
</dbReference>
<evidence type="ECO:0000256" key="1">
    <source>
        <dbReference type="ARBA" id="ARBA00008805"/>
    </source>
</evidence>
<dbReference type="PANTHER" id="PTHR10534">
    <property type="entry name" value="PYRIDOXAL KINASE"/>
    <property type="match status" value="1"/>
</dbReference>
<reference evidence="8" key="1">
    <citation type="submission" date="2021-01" db="EMBL/GenBank/DDBJ databases">
        <authorList>
            <person name="Corre E."/>
            <person name="Pelletier E."/>
            <person name="Niang G."/>
            <person name="Scheremetjew M."/>
            <person name="Finn R."/>
            <person name="Kale V."/>
            <person name="Holt S."/>
            <person name="Cochrane G."/>
            <person name="Meng A."/>
            <person name="Brown T."/>
            <person name="Cohen L."/>
        </authorList>
    </citation>
    <scope>NUCLEOTIDE SEQUENCE</scope>
    <source>
        <strain evidence="8">CCMP1452</strain>
    </source>
</reference>
<sequence length="352" mass="38854">MMEQSQQRVLSIQSHVVSGYVGNKAAVFPLQLLGFDVDFVNSVHFSNHTGYEHGFEGDVMNGEQLLLVLNGLERNGLLDNNNNNNNNNNKVGHLLTGYIGSESFLRSVLIVLKTLRKKNPQIRFVCDPVLGDAGKFYVPPSLVPIYRDEVLPFTDIVTPNQFEVEQLTDICVKTIDDAKRACKALHKLGPNTVLITSVLLTPDNNDNNNDNDDDSLPTIAIIASQQVKTTTTTNNNNNNVDDVVSEQMWCIDCPIIPGNFTGTGDLCTALLLAWSAKEPNNLSFVLEKVISTMYAIIRKTADAAVGVGDSVASRELHLIQSKRIIEDPQIVFKARQIFYSSPKTTPVSDHDK</sequence>
<dbReference type="GO" id="GO:0005524">
    <property type="term" value="F:ATP binding"/>
    <property type="evidence" value="ECO:0007669"/>
    <property type="project" value="UniProtKB-KW"/>
</dbReference>
<dbReference type="GO" id="GO:0008478">
    <property type="term" value="F:pyridoxal kinase activity"/>
    <property type="evidence" value="ECO:0007669"/>
    <property type="project" value="UniProtKB-EC"/>
</dbReference>
<evidence type="ECO:0000256" key="6">
    <source>
        <dbReference type="ARBA" id="ARBA00022840"/>
    </source>
</evidence>
<dbReference type="InterPro" id="IPR013749">
    <property type="entry name" value="PM/HMP-P_kinase-1"/>
</dbReference>
<dbReference type="Gene3D" id="3.40.1190.20">
    <property type="match status" value="1"/>
</dbReference>
<dbReference type="GO" id="GO:0009443">
    <property type="term" value="P:pyridoxal 5'-phosphate salvage"/>
    <property type="evidence" value="ECO:0007669"/>
    <property type="project" value="InterPro"/>
</dbReference>
<organism evidence="8">
    <name type="scientific">Eucampia antarctica</name>
    <dbReference type="NCBI Taxonomy" id="49252"/>
    <lineage>
        <taxon>Eukaryota</taxon>
        <taxon>Sar</taxon>
        <taxon>Stramenopiles</taxon>
        <taxon>Ochrophyta</taxon>
        <taxon>Bacillariophyta</taxon>
        <taxon>Mediophyceae</taxon>
        <taxon>Biddulphiophycidae</taxon>
        <taxon>Hemiaulales</taxon>
        <taxon>Hemiaulaceae</taxon>
        <taxon>Eucampia</taxon>
    </lineage>
</organism>
<accession>A0A7S2QZN4</accession>
<evidence type="ECO:0000256" key="4">
    <source>
        <dbReference type="ARBA" id="ARBA00022741"/>
    </source>
</evidence>
<dbReference type="EC" id="2.7.1.35" evidence="2"/>
<comment type="similarity">
    <text evidence="1">Belongs to the pyridoxine kinase family.</text>
</comment>
<keyword evidence="3" id="KW-0808">Transferase</keyword>
<dbReference type="NCBIfam" id="TIGR00687">
    <property type="entry name" value="pyridox_kin"/>
    <property type="match status" value="1"/>
</dbReference>
<dbReference type="InterPro" id="IPR004625">
    <property type="entry name" value="PyrdxlKinase"/>
</dbReference>
<evidence type="ECO:0000313" key="8">
    <source>
        <dbReference type="EMBL" id="CAD9656232.1"/>
    </source>
</evidence>
<evidence type="ECO:0000259" key="7">
    <source>
        <dbReference type="Pfam" id="PF08543"/>
    </source>
</evidence>
<evidence type="ECO:0000256" key="2">
    <source>
        <dbReference type="ARBA" id="ARBA00012104"/>
    </source>
</evidence>
<dbReference type="EMBL" id="HBHI01000048">
    <property type="protein sequence ID" value="CAD9656232.1"/>
    <property type="molecule type" value="Transcribed_RNA"/>
</dbReference>
<dbReference type="AlphaFoldDB" id="A0A7S2QZN4"/>
<evidence type="ECO:0000256" key="5">
    <source>
        <dbReference type="ARBA" id="ARBA00022777"/>
    </source>
</evidence>
<feature type="domain" description="Pyridoxamine kinase/Phosphomethylpyrimidine kinase" evidence="7">
    <location>
        <begin position="108"/>
        <end position="201"/>
    </location>
</feature>
<proteinExistence type="inferred from homology"/>
<dbReference type="CDD" id="cd01173">
    <property type="entry name" value="pyridoxal_pyridoxamine_kinase"/>
    <property type="match status" value="1"/>
</dbReference>
<dbReference type="GO" id="GO:0005829">
    <property type="term" value="C:cytosol"/>
    <property type="evidence" value="ECO:0007669"/>
    <property type="project" value="TreeGrafter"/>
</dbReference>
<keyword evidence="5" id="KW-0418">Kinase</keyword>
<name>A0A7S2QZN4_9STRA</name>
<keyword evidence="6" id="KW-0067">ATP-binding</keyword>
<dbReference type="InterPro" id="IPR029056">
    <property type="entry name" value="Ribokinase-like"/>
</dbReference>
<dbReference type="PANTHER" id="PTHR10534:SF2">
    <property type="entry name" value="PYRIDOXAL KINASE"/>
    <property type="match status" value="1"/>
</dbReference>
<evidence type="ECO:0000256" key="3">
    <source>
        <dbReference type="ARBA" id="ARBA00022679"/>
    </source>
</evidence>